<gene>
    <name evidence="3" type="primary">menF</name>
    <name evidence="3" type="ORF">AK812_SmicGene26973</name>
</gene>
<accession>A0A1Q9D829</accession>
<dbReference type="Pfam" id="PF00425">
    <property type="entry name" value="Chorismate_bind"/>
    <property type="match status" value="1"/>
</dbReference>
<dbReference type="EMBL" id="LSRX01000669">
    <property type="protein sequence ID" value="OLP91344.1"/>
    <property type="molecule type" value="Genomic_DNA"/>
</dbReference>
<feature type="compositionally biased region" description="Basic and acidic residues" evidence="1">
    <location>
        <begin position="202"/>
        <end position="211"/>
    </location>
</feature>
<dbReference type="Proteomes" id="UP000186817">
    <property type="component" value="Unassembled WGS sequence"/>
</dbReference>
<dbReference type="PANTHER" id="PTHR42839:SF2">
    <property type="entry name" value="ISOCHORISMATE SYNTHASE ENTC"/>
    <property type="match status" value="1"/>
</dbReference>
<proteinExistence type="predicted"/>
<organism evidence="3 4">
    <name type="scientific">Symbiodinium microadriaticum</name>
    <name type="common">Dinoflagellate</name>
    <name type="synonym">Zooxanthella microadriatica</name>
    <dbReference type="NCBI Taxonomy" id="2951"/>
    <lineage>
        <taxon>Eukaryota</taxon>
        <taxon>Sar</taxon>
        <taxon>Alveolata</taxon>
        <taxon>Dinophyceae</taxon>
        <taxon>Suessiales</taxon>
        <taxon>Symbiodiniaceae</taxon>
        <taxon>Symbiodinium</taxon>
    </lineage>
</organism>
<dbReference type="Gene3D" id="3.60.120.10">
    <property type="entry name" value="Anthranilate synthase"/>
    <property type="match status" value="1"/>
</dbReference>
<evidence type="ECO:0000259" key="2">
    <source>
        <dbReference type="Pfam" id="PF00425"/>
    </source>
</evidence>
<protein>
    <submittedName>
        <fullName evidence="3">Menaquinone-specific isochorismate synthase</fullName>
    </submittedName>
</protein>
<evidence type="ECO:0000313" key="3">
    <source>
        <dbReference type="EMBL" id="OLP91344.1"/>
    </source>
</evidence>
<sequence length="340" mass="36799">MHVAFEAALLASSAKHSSEHQLVVDYICRLLEGVSSHIKVCDTHILKLKHLVHIKQSYHAIANEEMHPSALATFFCKQMSPTPAVCGIPLDAARSFINTAEPWDRGFYAAPCGVVSAHSSELLVALRLLLEIHKCAESETTVGGSSRTSTVDPLAQTQLGAFYANATVNSSEGTQSRRAHRPATPPASIPARRHFRPMSARAAREGRRLGDPSESGVPTISAQSSASSASTPRQTVLATAAIPGYTGHIPNKDIEVCGGTFTVESMAAAAIRTRRQRCRTAQFSKQLADGRTYAQGFSEQLGLEFTSTLRNYQPWAQPAAGVTHSFERYSRAARPICFVR</sequence>
<name>A0A1Q9D829_SYMMI</name>
<keyword evidence="4" id="KW-1185">Reference proteome</keyword>
<dbReference type="OrthoDB" id="8119704at2759"/>
<evidence type="ECO:0000256" key="1">
    <source>
        <dbReference type="SAM" id="MobiDB-lite"/>
    </source>
</evidence>
<dbReference type="AlphaFoldDB" id="A0A1Q9D829"/>
<evidence type="ECO:0000313" key="4">
    <source>
        <dbReference type="Proteomes" id="UP000186817"/>
    </source>
</evidence>
<dbReference type="SUPFAM" id="SSF56322">
    <property type="entry name" value="ADC synthase"/>
    <property type="match status" value="1"/>
</dbReference>
<feature type="compositionally biased region" description="Low complexity" evidence="1">
    <location>
        <begin position="221"/>
        <end position="230"/>
    </location>
</feature>
<feature type="domain" description="Chorismate-utilising enzyme C-terminal" evidence="2">
    <location>
        <begin position="7"/>
        <end position="131"/>
    </location>
</feature>
<dbReference type="PANTHER" id="PTHR42839">
    <property type="entry name" value="ISOCHORISMATE SYNTHASE ENTC"/>
    <property type="match status" value="1"/>
</dbReference>
<dbReference type="InterPro" id="IPR005801">
    <property type="entry name" value="ADC_synthase"/>
</dbReference>
<feature type="region of interest" description="Disordered" evidence="1">
    <location>
        <begin position="170"/>
        <end position="233"/>
    </location>
</feature>
<comment type="caution">
    <text evidence="3">The sequence shown here is derived from an EMBL/GenBank/DDBJ whole genome shotgun (WGS) entry which is preliminary data.</text>
</comment>
<reference evidence="3 4" key="1">
    <citation type="submission" date="2016-02" db="EMBL/GenBank/DDBJ databases">
        <title>Genome analysis of coral dinoflagellate symbionts highlights evolutionary adaptations to a symbiotic lifestyle.</title>
        <authorList>
            <person name="Aranda M."/>
            <person name="Li Y."/>
            <person name="Liew Y.J."/>
            <person name="Baumgarten S."/>
            <person name="Simakov O."/>
            <person name="Wilson M."/>
            <person name="Piel J."/>
            <person name="Ashoor H."/>
            <person name="Bougouffa S."/>
            <person name="Bajic V.B."/>
            <person name="Ryu T."/>
            <person name="Ravasi T."/>
            <person name="Bayer T."/>
            <person name="Micklem G."/>
            <person name="Kim H."/>
            <person name="Bhak J."/>
            <person name="Lajeunesse T.C."/>
            <person name="Voolstra C.R."/>
        </authorList>
    </citation>
    <scope>NUCLEOTIDE SEQUENCE [LARGE SCALE GENOMIC DNA]</scope>
    <source>
        <strain evidence="3 4">CCMP2467</strain>
    </source>
</reference>
<dbReference type="InterPro" id="IPR015890">
    <property type="entry name" value="Chorismate_C"/>
</dbReference>